<dbReference type="PANTHER" id="PTHR24198">
    <property type="entry name" value="ANKYRIN REPEAT AND PROTEIN KINASE DOMAIN-CONTAINING PROTEIN"/>
    <property type="match status" value="1"/>
</dbReference>
<keyword evidence="2" id="KW-0040">ANK repeat</keyword>
<dbReference type="OrthoDB" id="5428055at2759"/>
<dbReference type="SMART" id="SM00248">
    <property type="entry name" value="ANK"/>
    <property type="match status" value="6"/>
</dbReference>
<dbReference type="InterPro" id="IPR002110">
    <property type="entry name" value="Ankyrin_rpt"/>
</dbReference>
<organism evidence="3 4">
    <name type="scientific">Fusarium sarcochroum</name>
    <dbReference type="NCBI Taxonomy" id="1208366"/>
    <lineage>
        <taxon>Eukaryota</taxon>
        <taxon>Fungi</taxon>
        <taxon>Dikarya</taxon>
        <taxon>Ascomycota</taxon>
        <taxon>Pezizomycotina</taxon>
        <taxon>Sordariomycetes</taxon>
        <taxon>Hypocreomycetidae</taxon>
        <taxon>Hypocreales</taxon>
        <taxon>Nectriaceae</taxon>
        <taxon>Fusarium</taxon>
        <taxon>Fusarium lateritium species complex</taxon>
    </lineage>
</organism>
<dbReference type="Gene3D" id="1.25.40.20">
    <property type="entry name" value="Ankyrin repeat-containing domain"/>
    <property type="match status" value="1"/>
</dbReference>
<reference evidence="3" key="2">
    <citation type="submission" date="2020-05" db="EMBL/GenBank/DDBJ databases">
        <authorList>
            <person name="Kim H.-S."/>
            <person name="Proctor R.H."/>
            <person name="Brown D.W."/>
        </authorList>
    </citation>
    <scope>NUCLEOTIDE SEQUENCE</scope>
    <source>
        <strain evidence="3">NRRL 20472</strain>
    </source>
</reference>
<evidence type="ECO:0000256" key="1">
    <source>
        <dbReference type="ARBA" id="ARBA00022737"/>
    </source>
</evidence>
<dbReference type="Pfam" id="PF12796">
    <property type="entry name" value="Ank_2"/>
    <property type="match status" value="2"/>
</dbReference>
<protein>
    <recommendedName>
        <fullName evidence="5">Ankyrin repeat protein</fullName>
    </recommendedName>
</protein>
<evidence type="ECO:0000313" key="4">
    <source>
        <dbReference type="Proteomes" id="UP000622797"/>
    </source>
</evidence>
<evidence type="ECO:0000256" key="2">
    <source>
        <dbReference type="ARBA" id="ARBA00023043"/>
    </source>
</evidence>
<evidence type="ECO:0000313" key="3">
    <source>
        <dbReference type="EMBL" id="KAF4970212.1"/>
    </source>
</evidence>
<dbReference type="AlphaFoldDB" id="A0A8H4U5Z4"/>
<dbReference type="PANTHER" id="PTHR24198:SF165">
    <property type="entry name" value="ANKYRIN REPEAT-CONTAINING PROTEIN-RELATED"/>
    <property type="match status" value="1"/>
</dbReference>
<comment type="caution">
    <text evidence="3">The sequence shown here is derived from an EMBL/GenBank/DDBJ whole genome shotgun (WGS) entry which is preliminary data.</text>
</comment>
<keyword evidence="1" id="KW-0677">Repeat</keyword>
<evidence type="ECO:0008006" key="5">
    <source>
        <dbReference type="Google" id="ProtNLM"/>
    </source>
</evidence>
<gene>
    <name evidence="3" type="ORF">FSARC_2698</name>
</gene>
<proteinExistence type="predicted"/>
<dbReference type="Proteomes" id="UP000622797">
    <property type="component" value="Unassembled WGS sequence"/>
</dbReference>
<dbReference type="SUPFAM" id="SSF48403">
    <property type="entry name" value="Ankyrin repeat"/>
    <property type="match status" value="1"/>
</dbReference>
<reference evidence="3" key="1">
    <citation type="journal article" date="2020" name="BMC Genomics">
        <title>Correction to: Identification and distribution of gene clusters required for synthesis of sphingolipid metabolism inhibitors in diverse species of the filamentous fungus Fusarium.</title>
        <authorList>
            <person name="Kim H.S."/>
            <person name="Lohmar J.M."/>
            <person name="Busman M."/>
            <person name="Brown D.W."/>
            <person name="Naumann T.A."/>
            <person name="Divon H.H."/>
            <person name="Lysoe E."/>
            <person name="Uhlig S."/>
            <person name="Proctor R.H."/>
        </authorList>
    </citation>
    <scope>NUCLEOTIDE SEQUENCE</scope>
    <source>
        <strain evidence="3">NRRL 20472</strain>
    </source>
</reference>
<sequence>MLFDTVKANQPAILKALLDTGQVPIECRNVSDMSLLGYALEYRSSCTMEYLLDREVRRLSYVASAATAGDHKLLKMLIATGKAKVDTRIDYGDTPLIFSSAFGSLECVRQLLTAEDVGVDVIGYDGCTPLCGAARSGFDMIVQEILATGKANMNATDCMEYTPLARAASRGHIPVVEQLLAINTVKSNARNNRGETPIAKAVSSNNFDCAIRLIDTDQVDVGYVDNVGKTLLMKAAADEPLFLKLAGLLMDKLAFEIQHEDRGGRTLLSWVAQDGTAVLVRKVFAANPAAVDVRDYLELTPLCYAVHYGPQDSTNKILAPSPRHLVLRTLMEYRSRIGFLAVAPELSKTISLSGFQVLLSSFPTQWLYH</sequence>
<accession>A0A8H4U5Z4</accession>
<dbReference type="EMBL" id="JABEXW010000133">
    <property type="protein sequence ID" value="KAF4970212.1"/>
    <property type="molecule type" value="Genomic_DNA"/>
</dbReference>
<name>A0A8H4U5Z4_9HYPO</name>
<keyword evidence="4" id="KW-1185">Reference proteome</keyword>
<dbReference type="InterPro" id="IPR036770">
    <property type="entry name" value="Ankyrin_rpt-contain_sf"/>
</dbReference>